<dbReference type="Proteomes" id="UP000248975">
    <property type="component" value="Unassembled WGS sequence"/>
</dbReference>
<gene>
    <name evidence="1" type="ORF">DI533_17345</name>
</gene>
<comment type="caution">
    <text evidence="1">The sequence shown here is derived from an EMBL/GenBank/DDBJ whole genome shotgun (WGS) entry which is preliminary data.</text>
</comment>
<dbReference type="EMBL" id="QFQS01000004">
    <property type="protein sequence ID" value="PZQ96199.1"/>
    <property type="molecule type" value="Genomic_DNA"/>
</dbReference>
<evidence type="ECO:0000313" key="1">
    <source>
        <dbReference type="EMBL" id="PZQ96199.1"/>
    </source>
</evidence>
<name>A0A2W5S3C3_CERSP</name>
<sequence length="168" mass="18664">MAEGEIGPAQSTLSTQMDSVAFVSAIDEGRWQVLALSWPYLYVRVRAKSEAGLTCEQDFRLDCAGYPDPGPYVERWTYAEDATSGARPAAPNAGSPGFVEAMKEWGDGSAEGGIYRVWNRGAAHHNDWTAKRPDEAWHRGRQITFIMEQLYALVSEQAHWRAARTVQA</sequence>
<proteinExistence type="predicted"/>
<dbReference type="InterPro" id="IPR056082">
    <property type="entry name" value="BilB-like"/>
</dbReference>
<accession>A0A2W5S3C3</accession>
<organism evidence="1 2">
    <name type="scientific">Cereibacter sphaeroides</name>
    <name type="common">Rhodobacter sphaeroides</name>
    <dbReference type="NCBI Taxonomy" id="1063"/>
    <lineage>
        <taxon>Bacteria</taxon>
        <taxon>Pseudomonadati</taxon>
        <taxon>Pseudomonadota</taxon>
        <taxon>Alphaproteobacteria</taxon>
        <taxon>Rhodobacterales</taxon>
        <taxon>Paracoccaceae</taxon>
        <taxon>Cereibacter</taxon>
    </lineage>
</organism>
<evidence type="ECO:0000313" key="2">
    <source>
        <dbReference type="Proteomes" id="UP000248975"/>
    </source>
</evidence>
<dbReference type="Pfam" id="PF24702">
    <property type="entry name" value="DUF7665"/>
    <property type="match status" value="1"/>
</dbReference>
<reference evidence="1 2" key="1">
    <citation type="submission" date="2017-08" db="EMBL/GenBank/DDBJ databases">
        <title>Infants hospitalized years apart are colonized by the same room-sourced microbial strains.</title>
        <authorList>
            <person name="Brooks B."/>
            <person name="Olm M.R."/>
            <person name="Firek B.A."/>
            <person name="Baker R."/>
            <person name="Thomas B.C."/>
            <person name="Morowitz M.J."/>
            <person name="Banfield J.F."/>
        </authorList>
    </citation>
    <scope>NUCLEOTIDE SEQUENCE [LARGE SCALE GENOMIC DNA]</scope>
    <source>
        <strain evidence="1">S2_003_000_R2_11</strain>
    </source>
</reference>
<protein>
    <submittedName>
        <fullName evidence="1">Uncharacterized protein</fullName>
    </submittedName>
</protein>
<dbReference type="AlphaFoldDB" id="A0A2W5S3C3"/>